<dbReference type="Gene3D" id="2.40.50.140">
    <property type="entry name" value="Nucleic acid-binding proteins"/>
    <property type="match status" value="1"/>
</dbReference>
<evidence type="ECO:0000256" key="1">
    <source>
        <dbReference type="ARBA" id="ARBA00001946"/>
    </source>
</evidence>
<keyword evidence="5" id="KW-0698">rRNA processing</keyword>
<keyword evidence="9" id="KW-0269">Exonuclease</keyword>
<keyword evidence="7" id="KW-0378">Hydrolase</keyword>
<reference evidence="17 18" key="1">
    <citation type="journal article" date="2011" name="Science">
        <title>The Selaginella genome identifies genetic changes associated with the evolution of vascular plants.</title>
        <authorList>
            <person name="Banks J.A."/>
            <person name="Nishiyama T."/>
            <person name="Hasebe M."/>
            <person name="Bowman J.L."/>
            <person name="Gribskov M."/>
            <person name="dePamphilis C."/>
            <person name="Albert V.A."/>
            <person name="Aono N."/>
            <person name="Aoyama T."/>
            <person name="Ambrose B.A."/>
            <person name="Ashton N.W."/>
            <person name="Axtell M.J."/>
            <person name="Barker E."/>
            <person name="Barker M.S."/>
            <person name="Bennetzen J.L."/>
            <person name="Bonawitz N.D."/>
            <person name="Chapple C."/>
            <person name="Cheng C."/>
            <person name="Correa L.G."/>
            <person name="Dacre M."/>
            <person name="DeBarry J."/>
            <person name="Dreyer I."/>
            <person name="Elias M."/>
            <person name="Engstrom E.M."/>
            <person name="Estelle M."/>
            <person name="Feng L."/>
            <person name="Finet C."/>
            <person name="Floyd S.K."/>
            <person name="Frommer W.B."/>
            <person name="Fujita T."/>
            <person name="Gramzow L."/>
            <person name="Gutensohn M."/>
            <person name="Harholt J."/>
            <person name="Hattori M."/>
            <person name="Heyl A."/>
            <person name="Hirai T."/>
            <person name="Hiwatashi Y."/>
            <person name="Ishikawa M."/>
            <person name="Iwata M."/>
            <person name="Karol K.G."/>
            <person name="Koehler B."/>
            <person name="Kolukisaoglu U."/>
            <person name="Kubo M."/>
            <person name="Kurata T."/>
            <person name="Lalonde S."/>
            <person name="Li K."/>
            <person name="Li Y."/>
            <person name="Litt A."/>
            <person name="Lyons E."/>
            <person name="Manning G."/>
            <person name="Maruyama T."/>
            <person name="Michael T.P."/>
            <person name="Mikami K."/>
            <person name="Miyazaki S."/>
            <person name="Morinaga S."/>
            <person name="Murata T."/>
            <person name="Mueller-Roeber B."/>
            <person name="Nelson D.R."/>
            <person name="Obara M."/>
            <person name="Oguri Y."/>
            <person name="Olmstead R.G."/>
            <person name="Onodera N."/>
            <person name="Petersen B.L."/>
            <person name="Pils B."/>
            <person name="Prigge M."/>
            <person name="Rensing S.A."/>
            <person name="Riano-Pachon D.M."/>
            <person name="Roberts A.W."/>
            <person name="Sato Y."/>
            <person name="Scheller H.V."/>
            <person name="Schulz B."/>
            <person name="Schulz C."/>
            <person name="Shakirov E.V."/>
            <person name="Shibagaki N."/>
            <person name="Shinohara N."/>
            <person name="Shippen D.E."/>
            <person name="Soerensen I."/>
            <person name="Sotooka R."/>
            <person name="Sugimoto N."/>
            <person name="Sugita M."/>
            <person name="Sumikawa N."/>
            <person name="Tanurdzic M."/>
            <person name="Theissen G."/>
            <person name="Ulvskov P."/>
            <person name="Wakazuki S."/>
            <person name="Weng J.K."/>
            <person name="Willats W.W."/>
            <person name="Wipf D."/>
            <person name="Wolf P.G."/>
            <person name="Yang L."/>
            <person name="Zimmer A.D."/>
            <person name="Zhu Q."/>
            <person name="Mitros T."/>
            <person name="Hellsten U."/>
            <person name="Loque D."/>
            <person name="Otillar R."/>
            <person name="Salamov A."/>
            <person name="Schmutz J."/>
            <person name="Shapiro H."/>
            <person name="Lindquist E."/>
            <person name="Lucas S."/>
            <person name="Rokhsar D."/>
            <person name="Grigoriev I.V."/>
        </authorList>
    </citation>
    <scope>NUCLEOTIDE SEQUENCE [LARGE SCALE GENOMIC DNA]</scope>
</reference>
<dbReference type="GO" id="GO:0006402">
    <property type="term" value="P:mRNA catabolic process"/>
    <property type="evidence" value="ECO:0000318"/>
    <property type="project" value="GO_Central"/>
</dbReference>
<comment type="cofactor">
    <cofactor evidence="1">
        <name>Mg(2+)</name>
        <dbReference type="ChEBI" id="CHEBI:18420"/>
    </cofactor>
</comment>
<protein>
    <recommendedName>
        <fullName evidence="4">DIS3-like exonuclease 1</fullName>
    </recommendedName>
    <alternativeName>
        <fullName evidence="13">Ribosomal RNA-processing protein 44</fullName>
    </alternativeName>
</protein>
<dbReference type="GO" id="GO:0006364">
    <property type="term" value="P:rRNA processing"/>
    <property type="evidence" value="ECO:0007669"/>
    <property type="project" value="UniProtKB-KW"/>
</dbReference>
<dbReference type="Proteomes" id="UP000001514">
    <property type="component" value="Unassembled WGS sequence"/>
</dbReference>
<evidence type="ECO:0000259" key="16">
    <source>
        <dbReference type="SMART" id="SM00955"/>
    </source>
</evidence>
<dbReference type="GO" id="GO:0000175">
    <property type="term" value="F:3'-5'-RNA exonuclease activity"/>
    <property type="evidence" value="ECO:0000318"/>
    <property type="project" value="GO_Central"/>
</dbReference>
<evidence type="ECO:0000313" key="18">
    <source>
        <dbReference type="Proteomes" id="UP000001514"/>
    </source>
</evidence>
<feature type="domain" description="RNB" evidence="16">
    <location>
        <begin position="640"/>
        <end position="942"/>
    </location>
</feature>
<organism evidence="18">
    <name type="scientific">Selaginella moellendorffii</name>
    <name type="common">Spikemoss</name>
    <dbReference type="NCBI Taxonomy" id="88036"/>
    <lineage>
        <taxon>Eukaryota</taxon>
        <taxon>Viridiplantae</taxon>
        <taxon>Streptophyta</taxon>
        <taxon>Embryophyta</taxon>
        <taxon>Tracheophyta</taxon>
        <taxon>Lycopodiopsida</taxon>
        <taxon>Selaginellales</taxon>
        <taxon>Selaginellaceae</taxon>
        <taxon>Selaginella</taxon>
    </lineage>
</organism>
<feature type="region of interest" description="Disordered" evidence="15">
    <location>
        <begin position="1"/>
        <end position="24"/>
    </location>
</feature>
<dbReference type="Gene3D" id="2.40.50.690">
    <property type="match status" value="1"/>
</dbReference>
<evidence type="ECO:0000256" key="11">
    <source>
        <dbReference type="ARBA" id="ARBA00022884"/>
    </source>
</evidence>
<accession>D8T0A4</accession>
<evidence type="ECO:0000256" key="12">
    <source>
        <dbReference type="ARBA" id="ARBA00023242"/>
    </source>
</evidence>
<dbReference type="GO" id="GO:0000956">
    <property type="term" value="P:nuclear-transcribed mRNA catabolic process"/>
    <property type="evidence" value="ECO:0007669"/>
    <property type="project" value="UniProtKB-ARBA"/>
</dbReference>
<evidence type="ECO:0000256" key="5">
    <source>
        <dbReference type="ARBA" id="ARBA00022552"/>
    </source>
</evidence>
<name>D8T0A4_SELML</name>
<keyword evidence="10" id="KW-0460">Magnesium</keyword>
<feature type="region of interest" description="Disordered" evidence="15">
    <location>
        <begin position="1247"/>
        <end position="1267"/>
    </location>
</feature>
<dbReference type="FunFam" id="2.40.50.700:FF:000001">
    <property type="entry name" value="Exosome complex exonuclease exoribonuclease (Rrp44)"/>
    <property type="match status" value="1"/>
</dbReference>
<dbReference type="PANTHER" id="PTHR23355">
    <property type="entry name" value="RIBONUCLEASE"/>
    <property type="match status" value="1"/>
</dbReference>
<sequence>MGATESRSLKDEITTISESKGGGVDPNLKALHSLKVAGALLPGHSSPESGLKEILLGQSSPSQTSVENLSLDATATAELFSLYHEWQKENATKLCKRQEDLGYRIEAVEELALKLFQRLGHSASVMRTTASHLDQVGKLRSDVKDMKQILETTLHEYNSLCKNIHDNGPEFLKPRFMSRHGAADRRCKFKRRSKAISIVAEEIYLRDDIPCGSPLCSSCASHLPRLPPDASHYLLPNADAVLQFWEILELPQFSAVIFLTSVLKEVQEKLGQRSWRRLRRCNIVFDDRHCIYTWLSRCEAASSNYLKEVTVWFANHINGGVPVVLLTGLTSTDSGRNLTEPRTTVEVLEAGTYFSKYWNHDSSVADLFTSLSATIIEAVEVKAKLSDGRMPPSGGGKGLYKEHLSTISLEAGMSRGDLRVGVFFVNRHAPSEALVRPSNKGEASRLEIVVAGRVFQNRAIHGDTVVVKTCKLRLTENENEDILNEDVLDDEEGSRHLSDDALISGEVVGILQRNQRDYVACLLEEDEAFLTASRQERLLCVPMDKRIPLVEVSTRQGLRLSNQRFILRIDNWELDSRFPRGHVVRSLGPIGDLNAELNAILVENGISVAPFSNFIRSLQELPEDSLDNPWSIPEEEFAVRRDIRFSHRSCSIDPPGSKDVDDVLSVSDLENGMVEIGVHIADVSYFVKQGSLLDLEARSRGTTVYMVGKSWHMLPSVLSENLCSLVGGKDRLALFYAQAETIMEGKRLPPGWEIKSGSNDLSQLQSDLLLLGTFAQSRRLFRRVNGALELASTELKFEIDERREPVQVETKVELPMNWIVAEMMIYANACVGEKIYRAFPSCALLRKHSPPKIDSFTTLLEQLAASLDRMRDSGDFVVERAFRALVTRAMSEAEYFSTGENLEPSHFYHYGLALEFYTHFTSPIRRYADILAHRMLIAACQEQNLESGIVKVPHIMSSIELQEVAEHLNEKHRTSKRAQKECNELYLLMFLQKQAKAELAVVIGVTTKGIMVFVPKYDLRGLVLLEDKNGRVILPEMHSETSEKQYRLIKQKTSIKITNFQDVTDGRCDREYKLMDTVWVRLRADGSRAHGPTLRMDLLSERHPLVLAAQTENLSSSISQLDLFKPDIKTSANLERNKAIQAMAALEKACRISADNAAPVHKRRKLAVVDVLQNAFQAKALPLFSINSAVEDQTFSAALGNSDLNSVTVSLASDKETGALAVNDETQMQLSLRRRWQERLAQAGFTKARLTTSTSSNESPRQVARANREAQFRAYGQSIGSTVY</sequence>
<evidence type="ECO:0000256" key="14">
    <source>
        <dbReference type="RuleBase" id="RU003901"/>
    </source>
</evidence>
<gene>
    <name evidence="17" type="ORF">SELMODRAFT_447538</name>
</gene>
<dbReference type="GO" id="GO:0003723">
    <property type="term" value="F:RNA binding"/>
    <property type="evidence" value="ECO:0007669"/>
    <property type="project" value="UniProtKB-KW"/>
</dbReference>
<keyword evidence="8" id="KW-0271">Exosome</keyword>
<evidence type="ECO:0000256" key="2">
    <source>
        <dbReference type="ARBA" id="ARBA00004123"/>
    </source>
</evidence>
<evidence type="ECO:0000256" key="6">
    <source>
        <dbReference type="ARBA" id="ARBA00022722"/>
    </source>
</evidence>
<dbReference type="InterPro" id="IPR001900">
    <property type="entry name" value="RNase_II/R"/>
</dbReference>
<evidence type="ECO:0000256" key="7">
    <source>
        <dbReference type="ARBA" id="ARBA00022801"/>
    </source>
</evidence>
<dbReference type="InterPro" id="IPR050180">
    <property type="entry name" value="RNR_Ribonuclease"/>
</dbReference>
<dbReference type="Pfam" id="PF00773">
    <property type="entry name" value="RNB"/>
    <property type="match status" value="2"/>
</dbReference>
<dbReference type="EMBL" id="GL377658">
    <property type="protein sequence ID" value="EFJ09873.1"/>
    <property type="molecule type" value="Genomic_DNA"/>
</dbReference>
<keyword evidence="11" id="KW-0694">RNA-binding</keyword>
<dbReference type="Gene3D" id="2.40.50.700">
    <property type="match status" value="1"/>
</dbReference>
<keyword evidence="12" id="KW-0539">Nucleus</keyword>
<evidence type="ECO:0000256" key="3">
    <source>
        <dbReference type="ARBA" id="ARBA00005785"/>
    </source>
</evidence>
<dbReference type="InterPro" id="IPR041505">
    <property type="entry name" value="Dis3_CSD2"/>
</dbReference>
<proteinExistence type="inferred from homology"/>
<dbReference type="InterPro" id="IPR012340">
    <property type="entry name" value="NA-bd_OB-fold"/>
</dbReference>
<keyword evidence="6" id="KW-0540">Nuclease</keyword>
<evidence type="ECO:0000256" key="10">
    <source>
        <dbReference type="ARBA" id="ARBA00022842"/>
    </source>
</evidence>
<dbReference type="GO" id="GO:0000176">
    <property type="term" value="C:nuclear exosome (RNase complex)"/>
    <property type="evidence" value="ECO:0007669"/>
    <property type="project" value="UniProtKB-ARBA"/>
</dbReference>
<comment type="similarity">
    <text evidence="3 14">Belongs to the RNR ribonuclease family.</text>
</comment>
<evidence type="ECO:0000256" key="9">
    <source>
        <dbReference type="ARBA" id="ARBA00022839"/>
    </source>
</evidence>
<dbReference type="eggNOG" id="KOG2102">
    <property type="taxonomic scope" value="Eukaryota"/>
</dbReference>
<dbReference type="PROSITE" id="PS01175">
    <property type="entry name" value="RIBONUCLEASE_II"/>
    <property type="match status" value="1"/>
</dbReference>
<dbReference type="InParanoid" id="D8T0A4"/>
<dbReference type="OMA" id="VIRIDGW"/>
<evidence type="ECO:0000256" key="13">
    <source>
        <dbReference type="ARBA" id="ARBA00077930"/>
    </source>
</evidence>
<dbReference type="Gramene" id="EFJ09873">
    <property type="protein sequence ID" value="EFJ09873"/>
    <property type="gene ID" value="SELMODRAFT_447538"/>
</dbReference>
<evidence type="ECO:0000256" key="4">
    <source>
        <dbReference type="ARBA" id="ARBA00016366"/>
    </source>
</evidence>
<evidence type="ECO:0000313" key="17">
    <source>
        <dbReference type="EMBL" id="EFJ09873.1"/>
    </source>
</evidence>
<dbReference type="HOGENOM" id="CLU_002333_5_0_1"/>
<dbReference type="Gene3D" id="3.40.50.1010">
    <property type="entry name" value="5'-nuclease"/>
    <property type="match status" value="1"/>
</dbReference>
<feature type="compositionally biased region" description="Polar residues" evidence="15">
    <location>
        <begin position="1249"/>
        <end position="1260"/>
    </location>
</feature>
<dbReference type="PANTHER" id="PTHR23355:SF30">
    <property type="entry name" value="DIS3-LIKE EXONUCLEASE 1"/>
    <property type="match status" value="1"/>
</dbReference>
<dbReference type="SUPFAM" id="SSF50249">
    <property type="entry name" value="Nucleic acid-binding proteins"/>
    <property type="match status" value="2"/>
</dbReference>
<dbReference type="InterPro" id="IPR022966">
    <property type="entry name" value="RNase_II/R_CS"/>
</dbReference>
<dbReference type="KEGG" id="smo:SELMODRAFT_447538"/>
<keyword evidence="18" id="KW-1185">Reference proteome</keyword>
<comment type="subcellular location">
    <subcellularLocation>
        <location evidence="2">Nucleus</location>
    </subcellularLocation>
</comment>
<dbReference type="STRING" id="88036.D8T0A4"/>
<dbReference type="Pfam" id="PF17849">
    <property type="entry name" value="OB_Dis3"/>
    <property type="match status" value="1"/>
</dbReference>
<dbReference type="SMART" id="SM00955">
    <property type="entry name" value="RNB"/>
    <property type="match status" value="1"/>
</dbReference>
<evidence type="ECO:0000256" key="8">
    <source>
        <dbReference type="ARBA" id="ARBA00022835"/>
    </source>
</evidence>
<evidence type="ECO:0000256" key="15">
    <source>
        <dbReference type="SAM" id="MobiDB-lite"/>
    </source>
</evidence>